<name>A0ABX3KDU2_9GAMM</name>
<accession>A0ABX3KDU2</accession>
<keyword evidence="2" id="KW-1185">Reference proteome</keyword>
<evidence type="ECO:0000313" key="1">
    <source>
        <dbReference type="EMBL" id="OOE87027.1"/>
    </source>
</evidence>
<proteinExistence type="predicted"/>
<reference evidence="2" key="1">
    <citation type="submission" date="2017-01" db="EMBL/GenBank/DDBJ databases">
        <title>Draft genome of the species Salinivibrio sharmensis.</title>
        <authorList>
            <person name="Lopez-Hermoso C."/>
            <person name="De La Haba R."/>
            <person name="Sanchez-Porro C."/>
            <person name="Ventosa A."/>
        </authorList>
    </citation>
    <scope>NUCLEOTIDE SEQUENCE [LARGE SCALE GENOMIC DNA]</scope>
    <source>
        <strain evidence="2">CBH463</strain>
    </source>
</reference>
<protein>
    <recommendedName>
        <fullName evidence="3">Helix-turn-helix domain-containing protein</fullName>
    </recommendedName>
</protein>
<dbReference type="InterPro" id="IPR036390">
    <property type="entry name" value="WH_DNA-bd_sf"/>
</dbReference>
<dbReference type="SUPFAM" id="SSF46785">
    <property type="entry name" value="Winged helix' DNA-binding domain"/>
    <property type="match status" value="1"/>
</dbReference>
<comment type="caution">
    <text evidence="1">The sequence shown here is derived from an EMBL/GenBank/DDBJ whole genome shotgun (WGS) entry which is preliminary data.</text>
</comment>
<dbReference type="EMBL" id="MUFC01000012">
    <property type="protein sequence ID" value="OOE87027.1"/>
    <property type="molecule type" value="Genomic_DNA"/>
</dbReference>
<sequence length="192" mass="21475">MKNTKREAIKFPETQFEMTKMLGQIPPQTLNLKANERFLLMQLSIYFDSDFVCYPSLKRLARDTGWSVTTVSANVKRLVASGIIEKHSSTSDKGGHLVNVYRLNKKLFAELTGLQVNEPEQLMSPADSDVNGNEVDRLYAMFIANKPMTKPQLEFLMDGKGNSLSTIENMQLKNMIASLQAEAGYGDAMNDG</sequence>
<dbReference type="Proteomes" id="UP000188627">
    <property type="component" value="Unassembled WGS sequence"/>
</dbReference>
<gene>
    <name evidence="1" type="ORF">BZG74_11750</name>
</gene>
<dbReference type="Gene3D" id="1.10.10.10">
    <property type="entry name" value="Winged helix-like DNA-binding domain superfamily/Winged helix DNA-binding domain"/>
    <property type="match status" value="1"/>
</dbReference>
<dbReference type="InterPro" id="IPR036388">
    <property type="entry name" value="WH-like_DNA-bd_sf"/>
</dbReference>
<evidence type="ECO:0000313" key="2">
    <source>
        <dbReference type="Proteomes" id="UP000188627"/>
    </source>
</evidence>
<dbReference type="Pfam" id="PF13730">
    <property type="entry name" value="HTH_36"/>
    <property type="match status" value="1"/>
</dbReference>
<organism evidence="1 2">
    <name type="scientific">Salinivibrio sharmensis</name>
    <dbReference type="NCBI Taxonomy" id="390883"/>
    <lineage>
        <taxon>Bacteria</taxon>
        <taxon>Pseudomonadati</taxon>
        <taxon>Pseudomonadota</taxon>
        <taxon>Gammaproteobacteria</taxon>
        <taxon>Vibrionales</taxon>
        <taxon>Vibrionaceae</taxon>
        <taxon>Salinivibrio</taxon>
    </lineage>
</organism>
<dbReference type="RefSeq" id="WP_077772766.1">
    <property type="nucleotide sequence ID" value="NZ_MUFC01000012.1"/>
</dbReference>
<evidence type="ECO:0008006" key="3">
    <source>
        <dbReference type="Google" id="ProtNLM"/>
    </source>
</evidence>